<dbReference type="Proteomes" id="UP000308230">
    <property type="component" value="Unassembled WGS sequence"/>
</dbReference>
<dbReference type="EMBL" id="SWLG01000001">
    <property type="protein sequence ID" value="TLS38776.1"/>
    <property type="molecule type" value="Genomic_DNA"/>
</dbReference>
<proteinExistence type="predicted"/>
<keyword evidence="3" id="KW-1185">Reference proteome</keyword>
<feature type="compositionally biased region" description="Low complexity" evidence="1">
    <location>
        <begin position="1"/>
        <end position="12"/>
    </location>
</feature>
<organism evidence="2 3">
    <name type="scientific">Exobacillus caeni</name>
    <dbReference type="NCBI Taxonomy" id="2574798"/>
    <lineage>
        <taxon>Bacteria</taxon>
        <taxon>Bacillati</taxon>
        <taxon>Bacillota</taxon>
        <taxon>Bacilli</taxon>
        <taxon>Bacillales</taxon>
        <taxon>Guptibacillaceae</taxon>
        <taxon>Exobacillus</taxon>
    </lineage>
</organism>
<dbReference type="AlphaFoldDB" id="A0A5R9F8X9"/>
<dbReference type="RefSeq" id="WP_138121963.1">
    <property type="nucleotide sequence ID" value="NZ_SWLG01000001.1"/>
</dbReference>
<evidence type="ECO:0000313" key="2">
    <source>
        <dbReference type="EMBL" id="TLS38776.1"/>
    </source>
</evidence>
<reference evidence="2 3" key="1">
    <citation type="submission" date="2019-04" db="EMBL/GenBank/DDBJ databases">
        <title>Bacillus caeni sp. nov., a bacterium isolated from mangrove sediment.</title>
        <authorList>
            <person name="Huang H."/>
            <person name="Mo K."/>
            <person name="Hu Y."/>
        </authorList>
    </citation>
    <scope>NUCLEOTIDE SEQUENCE [LARGE SCALE GENOMIC DNA]</scope>
    <source>
        <strain evidence="2 3">HB172195</strain>
    </source>
</reference>
<name>A0A5R9F8X9_9BACL</name>
<evidence type="ECO:0000313" key="3">
    <source>
        <dbReference type="Proteomes" id="UP000308230"/>
    </source>
</evidence>
<sequence length="103" mass="12058">MQQQQPQNQQQQGVMQHPPKVLSTKDHLYLTDMMSWNLMAMKKAHFYADLCQDQDVKAALDKAGQMHQQHYQKILNHMEMHLQEKTQPSAGIQQGMQQNMPQQ</sequence>
<comment type="caution">
    <text evidence="2">The sequence shown here is derived from an EMBL/GenBank/DDBJ whole genome shotgun (WGS) entry which is preliminary data.</text>
</comment>
<accession>A0A5R9F8X9</accession>
<gene>
    <name evidence="2" type="ORF">FCL54_00200</name>
</gene>
<evidence type="ECO:0000256" key="1">
    <source>
        <dbReference type="SAM" id="MobiDB-lite"/>
    </source>
</evidence>
<protein>
    <recommendedName>
        <fullName evidence="4">Spore coat protein</fullName>
    </recommendedName>
</protein>
<feature type="region of interest" description="Disordered" evidence="1">
    <location>
        <begin position="1"/>
        <end position="20"/>
    </location>
</feature>
<evidence type="ECO:0008006" key="4">
    <source>
        <dbReference type="Google" id="ProtNLM"/>
    </source>
</evidence>
<dbReference type="OrthoDB" id="1799385at2"/>